<feature type="region of interest" description="Disordered" evidence="1">
    <location>
        <begin position="46"/>
        <end position="116"/>
    </location>
</feature>
<dbReference type="Gene3D" id="3.10.100.10">
    <property type="entry name" value="Mannose-Binding Protein A, subunit A"/>
    <property type="match status" value="1"/>
</dbReference>
<keyword evidence="3" id="KW-1185">Reference proteome</keyword>
<organism evidence="2 3">
    <name type="scientific">Cirrhinus molitorella</name>
    <name type="common">mud carp</name>
    <dbReference type="NCBI Taxonomy" id="172907"/>
    <lineage>
        <taxon>Eukaryota</taxon>
        <taxon>Metazoa</taxon>
        <taxon>Chordata</taxon>
        <taxon>Craniata</taxon>
        <taxon>Vertebrata</taxon>
        <taxon>Euteleostomi</taxon>
        <taxon>Actinopterygii</taxon>
        <taxon>Neopterygii</taxon>
        <taxon>Teleostei</taxon>
        <taxon>Ostariophysi</taxon>
        <taxon>Cypriniformes</taxon>
        <taxon>Cyprinidae</taxon>
        <taxon>Labeoninae</taxon>
        <taxon>Labeonini</taxon>
        <taxon>Cirrhinus</taxon>
    </lineage>
</organism>
<feature type="compositionally biased region" description="Basic residues" evidence="1">
    <location>
        <begin position="52"/>
        <end position="64"/>
    </location>
</feature>
<dbReference type="InterPro" id="IPR016186">
    <property type="entry name" value="C-type_lectin-like/link_sf"/>
</dbReference>
<feature type="non-terminal residue" evidence="2">
    <location>
        <position position="1"/>
    </location>
</feature>
<gene>
    <name evidence="2" type="ORF">QQF64_023531</name>
</gene>
<protein>
    <recommendedName>
        <fullName evidence="4">C-type lectin domain-containing protein</fullName>
    </recommendedName>
</protein>
<reference evidence="2 3" key="1">
    <citation type="submission" date="2023-09" db="EMBL/GenBank/DDBJ databases">
        <authorList>
            <person name="Wang M."/>
        </authorList>
    </citation>
    <scope>NUCLEOTIDE SEQUENCE [LARGE SCALE GENOMIC DNA]</scope>
    <source>
        <strain evidence="2">GT-2023</strain>
        <tissue evidence="2">Liver</tissue>
    </source>
</reference>
<accession>A0ABR3NIN8</accession>
<evidence type="ECO:0000256" key="1">
    <source>
        <dbReference type="SAM" id="MobiDB-lite"/>
    </source>
</evidence>
<dbReference type="Proteomes" id="UP001558613">
    <property type="component" value="Unassembled WGS sequence"/>
</dbReference>
<feature type="compositionally biased region" description="Basic and acidic residues" evidence="1">
    <location>
        <begin position="93"/>
        <end position="116"/>
    </location>
</feature>
<dbReference type="EMBL" id="JAYMGO010000003">
    <property type="protein sequence ID" value="KAL1276858.1"/>
    <property type="molecule type" value="Genomic_DNA"/>
</dbReference>
<dbReference type="SUPFAM" id="SSF56436">
    <property type="entry name" value="C-type lectin-like"/>
    <property type="match status" value="1"/>
</dbReference>
<sequence>DGWIFYINPIFKYISSRKMNWYDSRKYCKGQTADLIIINNRDEHHCQVQTKQPRKLLGRKRQGQKKGDMRSKRRNLIPSKGEINGFYVKRREKARDSTGVDRPSERNGKNASNRDL</sequence>
<evidence type="ECO:0000313" key="3">
    <source>
        <dbReference type="Proteomes" id="UP001558613"/>
    </source>
</evidence>
<comment type="caution">
    <text evidence="2">The sequence shown here is derived from an EMBL/GenBank/DDBJ whole genome shotgun (WGS) entry which is preliminary data.</text>
</comment>
<name>A0ABR3NIN8_9TELE</name>
<dbReference type="InterPro" id="IPR016187">
    <property type="entry name" value="CTDL_fold"/>
</dbReference>
<evidence type="ECO:0000313" key="2">
    <source>
        <dbReference type="EMBL" id="KAL1276858.1"/>
    </source>
</evidence>
<proteinExistence type="predicted"/>
<evidence type="ECO:0008006" key="4">
    <source>
        <dbReference type="Google" id="ProtNLM"/>
    </source>
</evidence>
<feature type="non-terminal residue" evidence="2">
    <location>
        <position position="116"/>
    </location>
</feature>